<evidence type="ECO:0000313" key="3">
    <source>
        <dbReference type="RefSeq" id="XP_017770791.1"/>
    </source>
</evidence>
<dbReference type="PROSITE" id="PS50042">
    <property type="entry name" value="CNMP_BINDING_3"/>
    <property type="match status" value="1"/>
</dbReference>
<dbReference type="CDD" id="cd00038">
    <property type="entry name" value="CAP_ED"/>
    <property type="match status" value="1"/>
</dbReference>
<dbReference type="InterPro" id="IPR000595">
    <property type="entry name" value="cNMP-bd_dom"/>
</dbReference>
<dbReference type="Proteomes" id="UP000695000">
    <property type="component" value="Unplaced"/>
</dbReference>
<evidence type="ECO:0000313" key="2">
    <source>
        <dbReference type="Proteomes" id="UP000695000"/>
    </source>
</evidence>
<dbReference type="Gene3D" id="2.60.120.10">
    <property type="entry name" value="Jelly Rolls"/>
    <property type="match status" value="1"/>
</dbReference>
<dbReference type="SUPFAM" id="SSF51206">
    <property type="entry name" value="cAMP-binding domain-like"/>
    <property type="match status" value="1"/>
</dbReference>
<keyword evidence="2" id="KW-1185">Reference proteome</keyword>
<protein>
    <submittedName>
        <fullName evidence="3">Uncharacterized protein LOC108558398</fullName>
    </submittedName>
</protein>
<proteinExistence type="predicted"/>
<name>A0ABM1M891_NICVS</name>
<dbReference type="InterPro" id="IPR014710">
    <property type="entry name" value="RmlC-like_jellyroll"/>
</dbReference>
<accession>A0ABM1M891</accession>
<dbReference type="Pfam" id="PF00027">
    <property type="entry name" value="cNMP_binding"/>
    <property type="match status" value="1"/>
</dbReference>
<dbReference type="GeneID" id="108558398"/>
<reference evidence="3" key="1">
    <citation type="submission" date="2025-08" db="UniProtKB">
        <authorList>
            <consortium name="RefSeq"/>
        </authorList>
    </citation>
    <scope>IDENTIFICATION</scope>
    <source>
        <tissue evidence="3">Whole Larva</tissue>
    </source>
</reference>
<dbReference type="InterPro" id="IPR018490">
    <property type="entry name" value="cNMP-bd_dom_sf"/>
</dbReference>
<feature type="domain" description="Cyclic nucleotide-binding" evidence="1">
    <location>
        <begin position="1"/>
        <end position="79"/>
    </location>
</feature>
<gene>
    <name evidence="3" type="primary">LOC108558398</name>
</gene>
<evidence type="ECO:0000259" key="1">
    <source>
        <dbReference type="PROSITE" id="PS50042"/>
    </source>
</evidence>
<organism evidence="2 3">
    <name type="scientific">Nicrophorus vespilloides</name>
    <name type="common">Boreal carrion beetle</name>
    <dbReference type="NCBI Taxonomy" id="110193"/>
    <lineage>
        <taxon>Eukaryota</taxon>
        <taxon>Metazoa</taxon>
        <taxon>Ecdysozoa</taxon>
        <taxon>Arthropoda</taxon>
        <taxon>Hexapoda</taxon>
        <taxon>Insecta</taxon>
        <taxon>Pterygota</taxon>
        <taxon>Neoptera</taxon>
        <taxon>Endopterygota</taxon>
        <taxon>Coleoptera</taxon>
        <taxon>Polyphaga</taxon>
        <taxon>Staphyliniformia</taxon>
        <taxon>Silphidae</taxon>
        <taxon>Nicrophorinae</taxon>
        <taxon>Nicrophorus</taxon>
    </lineage>
</organism>
<dbReference type="RefSeq" id="XP_017770791.1">
    <property type="nucleotide sequence ID" value="XM_017915302.1"/>
</dbReference>
<sequence length="106" mass="12426">MQIETFFKDDMICQQGDINETIYFVHQGTVDVLFLTETEEIKVDQLEELDCFGIIQGLFPKTPHTHSFRATTVTVLITLKLGDWYMMLQFFPASKFYIYDKMSAMH</sequence>